<proteinExistence type="predicted"/>
<protein>
    <submittedName>
        <fullName evidence="1">Uncharacterized protein</fullName>
    </submittedName>
</protein>
<evidence type="ECO:0000313" key="1">
    <source>
        <dbReference type="EMBL" id="GKV39324.1"/>
    </source>
</evidence>
<dbReference type="AlphaFoldDB" id="A0AAV5LR40"/>
<sequence length="49" mass="5453">MIASTHAEKLGFTGTPCAVLVRQHSNMNSMMKVIMGFFLSYLGLYKLIT</sequence>
<reference evidence="1 2" key="1">
    <citation type="journal article" date="2021" name="Commun. Biol.">
        <title>The genome of Shorea leprosula (Dipterocarpaceae) highlights the ecological relevance of drought in aseasonal tropical rainforests.</title>
        <authorList>
            <person name="Ng K.K.S."/>
            <person name="Kobayashi M.J."/>
            <person name="Fawcett J.A."/>
            <person name="Hatakeyama M."/>
            <person name="Paape T."/>
            <person name="Ng C.H."/>
            <person name="Ang C.C."/>
            <person name="Tnah L.H."/>
            <person name="Lee C.T."/>
            <person name="Nishiyama T."/>
            <person name="Sese J."/>
            <person name="O'Brien M.J."/>
            <person name="Copetti D."/>
            <person name="Mohd Noor M.I."/>
            <person name="Ong R.C."/>
            <person name="Putra M."/>
            <person name="Sireger I.Z."/>
            <person name="Indrioko S."/>
            <person name="Kosugi Y."/>
            <person name="Izuno A."/>
            <person name="Isagi Y."/>
            <person name="Lee S.L."/>
            <person name="Shimizu K.K."/>
        </authorList>
    </citation>
    <scope>NUCLEOTIDE SEQUENCE [LARGE SCALE GENOMIC DNA]</scope>
    <source>
        <strain evidence="1">214</strain>
    </source>
</reference>
<dbReference type="EMBL" id="BPVZ01000133">
    <property type="protein sequence ID" value="GKV39324.1"/>
    <property type="molecule type" value="Genomic_DNA"/>
</dbReference>
<gene>
    <name evidence="1" type="ORF">SLEP1_g47111</name>
</gene>
<evidence type="ECO:0000313" key="2">
    <source>
        <dbReference type="Proteomes" id="UP001054252"/>
    </source>
</evidence>
<accession>A0AAV5LR40</accession>
<keyword evidence="2" id="KW-1185">Reference proteome</keyword>
<comment type="caution">
    <text evidence="1">The sequence shown here is derived from an EMBL/GenBank/DDBJ whole genome shotgun (WGS) entry which is preliminary data.</text>
</comment>
<organism evidence="1 2">
    <name type="scientific">Rubroshorea leprosula</name>
    <dbReference type="NCBI Taxonomy" id="152421"/>
    <lineage>
        <taxon>Eukaryota</taxon>
        <taxon>Viridiplantae</taxon>
        <taxon>Streptophyta</taxon>
        <taxon>Embryophyta</taxon>
        <taxon>Tracheophyta</taxon>
        <taxon>Spermatophyta</taxon>
        <taxon>Magnoliopsida</taxon>
        <taxon>eudicotyledons</taxon>
        <taxon>Gunneridae</taxon>
        <taxon>Pentapetalae</taxon>
        <taxon>rosids</taxon>
        <taxon>malvids</taxon>
        <taxon>Malvales</taxon>
        <taxon>Dipterocarpaceae</taxon>
        <taxon>Rubroshorea</taxon>
    </lineage>
</organism>
<dbReference type="Proteomes" id="UP001054252">
    <property type="component" value="Unassembled WGS sequence"/>
</dbReference>
<name>A0AAV5LR40_9ROSI</name>